<dbReference type="GO" id="GO:0016757">
    <property type="term" value="F:glycosyltransferase activity"/>
    <property type="evidence" value="ECO:0007669"/>
    <property type="project" value="UniProtKB-KW"/>
</dbReference>
<feature type="compositionally biased region" description="Low complexity" evidence="6">
    <location>
        <begin position="108"/>
        <end position="122"/>
    </location>
</feature>
<keyword evidence="2" id="KW-0328">Glycosyltransferase</keyword>
<evidence type="ECO:0000256" key="7">
    <source>
        <dbReference type="SAM" id="Phobius"/>
    </source>
</evidence>
<name>M7Z5L4_TRIUA</name>
<evidence type="ECO:0008006" key="10">
    <source>
        <dbReference type="Google" id="ProtNLM"/>
    </source>
</evidence>
<evidence type="ECO:0000256" key="8">
    <source>
        <dbReference type="SAM" id="SignalP"/>
    </source>
</evidence>
<accession>M7Z5L4</accession>
<feature type="chain" id="PRO_5009705478" description="Core-2/I-branching beta-1,6-N-acetylglucosaminyltransferase family protein" evidence="8">
    <location>
        <begin position="19"/>
        <end position="449"/>
    </location>
</feature>
<organism evidence="9">
    <name type="scientific">Triticum urartu</name>
    <name type="common">Red wild einkorn</name>
    <name type="synonym">Crithodium urartu</name>
    <dbReference type="NCBI Taxonomy" id="4572"/>
    <lineage>
        <taxon>Eukaryota</taxon>
        <taxon>Viridiplantae</taxon>
        <taxon>Streptophyta</taxon>
        <taxon>Embryophyta</taxon>
        <taxon>Tracheophyta</taxon>
        <taxon>Spermatophyta</taxon>
        <taxon>Magnoliopsida</taxon>
        <taxon>Liliopsida</taxon>
        <taxon>Poales</taxon>
        <taxon>Poaceae</taxon>
        <taxon>BOP clade</taxon>
        <taxon>Pooideae</taxon>
        <taxon>Triticodae</taxon>
        <taxon>Triticeae</taxon>
        <taxon>Triticinae</taxon>
        <taxon>Triticum</taxon>
    </lineage>
</organism>
<keyword evidence="4 7" id="KW-0472">Membrane</keyword>
<keyword evidence="3" id="KW-0808">Transferase</keyword>
<evidence type="ECO:0000256" key="4">
    <source>
        <dbReference type="ARBA" id="ARBA00023136"/>
    </source>
</evidence>
<evidence type="ECO:0000256" key="6">
    <source>
        <dbReference type="SAM" id="MobiDB-lite"/>
    </source>
</evidence>
<feature type="region of interest" description="Disordered" evidence="6">
    <location>
        <begin position="108"/>
        <end position="129"/>
    </location>
</feature>
<keyword evidence="8" id="KW-0732">Signal</keyword>
<dbReference type="InterPro" id="IPR044174">
    <property type="entry name" value="BC10-like"/>
</dbReference>
<evidence type="ECO:0000256" key="3">
    <source>
        <dbReference type="ARBA" id="ARBA00022679"/>
    </source>
</evidence>
<sequence length="449" mass="50626">MALALACIIVLHGRGAAGRDPIDIVIDRSMKQLKPRRVGAGDEEAAAEVVVPLAPRKDYCCWSWSWSSWCLLKALTLLLVLLTGVLIGFGASANISRYYYYTLLTGTSTSSSSPPSLISSNSPTPPSTLAMSSEQHISQPFMSFVHPGSPEGHSMTDAELFWRASMVPRVEEYPYQRVPKVAFLFLTRGPLPFARLWERFFRGHEGLYSVYVHALPEYVLNVSATSPFYGRQIPSRDVSWGSITLVDAEKRLLANALLDHSNQRFVLVSESCVPVFNFPTVYEYLINSAQSYVESYNIDVPQCAGRYNPRMAPDVTEQQWRKGSEWFELSRELAVDIVADRRYYHVFRKHCTPSCYPDEHYIPTYLHLVHGPRNANRTITWVDWSRGGPHPARYGKASVTKEFIQAIRNNGTQCLYNGRPTTVCYLFARKFAPSALGTLINLTTTLLDF</sequence>
<dbReference type="EMBL" id="KD171954">
    <property type="protein sequence ID" value="EMS55277.1"/>
    <property type="molecule type" value="Genomic_DNA"/>
</dbReference>
<comment type="subcellular location">
    <subcellularLocation>
        <location evidence="1">Membrane</location>
        <topology evidence="1">Single-pass type II membrane protein</topology>
    </subcellularLocation>
</comment>
<feature type="signal peptide" evidence="8">
    <location>
        <begin position="1"/>
        <end position="18"/>
    </location>
</feature>
<feature type="transmembrane region" description="Helical" evidence="7">
    <location>
        <begin position="66"/>
        <end position="89"/>
    </location>
</feature>
<evidence type="ECO:0000256" key="1">
    <source>
        <dbReference type="ARBA" id="ARBA00004606"/>
    </source>
</evidence>
<dbReference type="PANTHER" id="PTHR31042">
    <property type="entry name" value="CORE-2/I-BRANCHING BETA-1,6-N-ACETYLGLUCOSAMINYLTRANSFERASE FAMILY PROTEIN-RELATED"/>
    <property type="match status" value="1"/>
</dbReference>
<evidence type="ECO:0000313" key="9">
    <source>
        <dbReference type="EMBL" id="EMS55277.1"/>
    </source>
</evidence>
<keyword evidence="5" id="KW-0325">Glycoprotein</keyword>
<keyword evidence="7" id="KW-1133">Transmembrane helix</keyword>
<evidence type="ECO:0000256" key="5">
    <source>
        <dbReference type="ARBA" id="ARBA00023180"/>
    </source>
</evidence>
<gene>
    <name evidence="9" type="ORF">TRIUR3_33067</name>
</gene>
<reference evidence="9" key="1">
    <citation type="journal article" date="2013" name="Nature">
        <title>Draft genome of the wheat A-genome progenitor Triticum urartu.</title>
        <authorList>
            <person name="Ling H.Q."/>
            <person name="Zhao S."/>
            <person name="Liu D."/>
            <person name="Wang J."/>
            <person name="Sun H."/>
            <person name="Zhang C."/>
            <person name="Fan H."/>
            <person name="Li D."/>
            <person name="Dong L."/>
            <person name="Tao Y."/>
            <person name="Gao C."/>
            <person name="Wu H."/>
            <person name="Li Y."/>
            <person name="Cui Y."/>
            <person name="Guo X."/>
            <person name="Zheng S."/>
            <person name="Wang B."/>
            <person name="Yu K."/>
            <person name="Liang Q."/>
            <person name="Yang W."/>
            <person name="Lou X."/>
            <person name="Chen J."/>
            <person name="Feng M."/>
            <person name="Jian J."/>
            <person name="Zhang X."/>
            <person name="Luo G."/>
            <person name="Jiang Y."/>
            <person name="Liu J."/>
            <person name="Wang Z."/>
            <person name="Sha Y."/>
            <person name="Zhang B."/>
            <person name="Wu H."/>
            <person name="Tang D."/>
            <person name="Shen Q."/>
            <person name="Xue P."/>
            <person name="Zou S."/>
            <person name="Wang X."/>
            <person name="Liu X."/>
            <person name="Wang F."/>
            <person name="Yang Y."/>
            <person name="An X."/>
            <person name="Dong Z."/>
            <person name="Zhang K."/>
            <person name="Zhang X."/>
            <person name="Luo M.C."/>
            <person name="Dvorak J."/>
            <person name="Tong Y."/>
            <person name="Wang J."/>
            <person name="Yang H."/>
            <person name="Li Z."/>
            <person name="Wang D."/>
            <person name="Zhang A."/>
            <person name="Wang J."/>
        </authorList>
    </citation>
    <scope>NUCLEOTIDE SEQUENCE</scope>
</reference>
<keyword evidence="7" id="KW-0812">Transmembrane</keyword>
<dbReference type="AlphaFoldDB" id="M7Z5L4"/>
<protein>
    <recommendedName>
        <fullName evidence="10">Core-2/I-branching beta-1,6-N-acetylglucosaminyltransferase family protein</fullName>
    </recommendedName>
</protein>
<proteinExistence type="predicted"/>
<dbReference type="InterPro" id="IPR003406">
    <property type="entry name" value="Glyco_trans_14"/>
</dbReference>
<dbReference type="GO" id="GO:0016020">
    <property type="term" value="C:membrane"/>
    <property type="evidence" value="ECO:0007669"/>
    <property type="project" value="UniProtKB-SubCell"/>
</dbReference>
<dbReference type="STRING" id="4572.M7Z5L4"/>
<dbReference type="OMA" id="EEYPFQR"/>
<dbReference type="PANTHER" id="PTHR31042:SF25">
    <property type="entry name" value="OS04G0272400 PROTEIN"/>
    <property type="match status" value="1"/>
</dbReference>
<dbReference type="eggNOG" id="ENOG502QPPD">
    <property type="taxonomic scope" value="Eukaryota"/>
</dbReference>
<dbReference type="Pfam" id="PF02485">
    <property type="entry name" value="Branch"/>
    <property type="match status" value="1"/>
</dbReference>
<evidence type="ECO:0000256" key="2">
    <source>
        <dbReference type="ARBA" id="ARBA00022676"/>
    </source>
</evidence>